<dbReference type="EMBL" id="JASPKY010000663">
    <property type="protein sequence ID" value="KAK9687081.1"/>
    <property type="molecule type" value="Genomic_DNA"/>
</dbReference>
<gene>
    <name evidence="2" type="ORF">QE152_g36717</name>
</gene>
<sequence>MDRKYTNKPIKRYNTASKQQTEHAIRTEPSTSNVRPPHKEGTKAISAKVLALRKKGQQKPAPLTSQGRNKGNLSKEPNVTLLRYLNQGLAPEEARKKAEEHKTLGEQTTSFSVPKRKRKETTPTQGPGKKRKEGGGKYTTSTSTGGSYAVAVKRERIAILPKAYPETTLSANDQTAVEEAIVEEMRPVQHR</sequence>
<feature type="compositionally biased region" description="Low complexity" evidence="1">
    <location>
        <begin position="138"/>
        <end position="148"/>
    </location>
</feature>
<name>A0AAW1ICM1_POPJA</name>
<evidence type="ECO:0000313" key="2">
    <source>
        <dbReference type="EMBL" id="KAK9687081.1"/>
    </source>
</evidence>
<protein>
    <submittedName>
        <fullName evidence="2">Uncharacterized protein</fullName>
    </submittedName>
</protein>
<feature type="region of interest" description="Disordered" evidence="1">
    <location>
        <begin position="1"/>
        <end position="148"/>
    </location>
</feature>
<feature type="compositionally biased region" description="Polar residues" evidence="1">
    <location>
        <begin position="63"/>
        <end position="77"/>
    </location>
</feature>
<evidence type="ECO:0000313" key="3">
    <source>
        <dbReference type="Proteomes" id="UP001458880"/>
    </source>
</evidence>
<evidence type="ECO:0000256" key="1">
    <source>
        <dbReference type="SAM" id="MobiDB-lite"/>
    </source>
</evidence>
<reference evidence="2 3" key="1">
    <citation type="journal article" date="2024" name="BMC Genomics">
        <title>De novo assembly and annotation of Popillia japonica's genome with initial clues to its potential as an invasive pest.</title>
        <authorList>
            <person name="Cucini C."/>
            <person name="Boschi S."/>
            <person name="Funari R."/>
            <person name="Cardaioli E."/>
            <person name="Iannotti N."/>
            <person name="Marturano G."/>
            <person name="Paoli F."/>
            <person name="Bruttini M."/>
            <person name="Carapelli A."/>
            <person name="Frati F."/>
            <person name="Nardi F."/>
        </authorList>
    </citation>
    <scope>NUCLEOTIDE SEQUENCE [LARGE SCALE GENOMIC DNA]</scope>
    <source>
        <strain evidence="2">DMR45628</strain>
    </source>
</reference>
<dbReference type="Proteomes" id="UP001458880">
    <property type="component" value="Unassembled WGS sequence"/>
</dbReference>
<feature type="compositionally biased region" description="Basic and acidic residues" evidence="1">
    <location>
        <begin position="92"/>
        <end position="104"/>
    </location>
</feature>
<keyword evidence="3" id="KW-1185">Reference proteome</keyword>
<accession>A0AAW1ICM1</accession>
<dbReference type="AlphaFoldDB" id="A0AAW1ICM1"/>
<organism evidence="2 3">
    <name type="scientific">Popillia japonica</name>
    <name type="common">Japanese beetle</name>
    <dbReference type="NCBI Taxonomy" id="7064"/>
    <lineage>
        <taxon>Eukaryota</taxon>
        <taxon>Metazoa</taxon>
        <taxon>Ecdysozoa</taxon>
        <taxon>Arthropoda</taxon>
        <taxon>Hexapoda</taxon>
        <taxon>Insecta</taxon>
        <taxon>Pterygota</taxon>
        <taxon>Neoptera</taxon>
        <taxon>Endopterygota</taxon>
        <taxon>Coleoptera</taxon>
        <taxon>Polyphaga</taxon>
        <taxon>Scarabaeiformia</taxon>
        <taxon>Scarabaeidae</taxon>
        <taxon>Rutelinae</taxon>
        <taxon>Popillia</taxon>
    </lineage>
</organism>
<proteinExistence type="predicted"/>
<comment type="caution">
    <text evidence="2">The sequence shown here is derived from an EMBL/GenBank/DDBJ whole genome shotgun (WGS) entry which is preliminary data.</text>
</comment>